<comment type="caution">
    <text evidence="2">The sequence shown here is derived from an EMBL/GenBank/DDBJ whole genome shotgun (WGS) entry which is preliminary data.</text>
</comment>
<dbReference type="EMBL" id="JAIWYP010000001">
    <property type="protein sequence ID" value="KAH3887572.1"/>
    <property type="molecule type" value="Genomic_DNA"/>
</dbReference>
<feature type="region of interest" description="Disordered" evidence="1">
    <location>
        <begin position="1"/>
        <end position="26"/>
    </location>
</feature>
<sequence length="103" mass="11641">MGQGWTSHALNPASGYRSRNDKFINGMQNRSDYSCGGREPGMHAEVCNTGYNQWEERNGSRDETSACPAPMDENHTNEANAAEHRRRLPTSETQWEGAWRQTP</sequence>
<reference evidence="2" key="2">
    <citation type="submission" date="2020-11" db="EMBL/GenBank/DDBJ databases">
        <authorList>
            <person name="McCartney M.A."/>
            <person name="Auch B."/>
            <person name="Kono T."/>
            <person name="Mallez S."/>
            <person name="Becker A."/>
            <person name="Gohl D.M."/>
            <person name="Silverstein K.A.T."/>
            <person name="Koren S."/>
            <person name="Bechman K.B."/>
            <person name="Herman A."/>
            <person name="Abrahante J.E."/>
            <person name="Garbe J."/>
        </authorList>
    </citation>
    <scope>NUCLEOTIDE SEQUENCE</scope>
    <source>
        <strain evidence="2">Duluth1</strain>
        <tissue evidence="2">Whole animal</tissue>
    </source>
</reference>
<organism evidence="2 3">
    <name type="scientific">Dreissena polymorpha</name>
    <name type="common">Zebra mussel</name>
    <name type="synonym">Mytilus polymorpha</name>
    <dbReference type="NCBI Taxonomy" id="45954"/>
    <lineage>
        <taxon>Eukaryota</taxon>
        <taxon>Metazoa</taxon>
        <taxon>Spiralia</taxon>
        <taxon>Lophotrochozoa</taxon>
        <taxon>Mollusca</taxon>
        <taxon>Bivalvia</taxon>
        <taxon>Autobranchia</taxon>
        <taxon>Heteroconchia</taxon>
        <taxon>Euheterodonta</taxon>
        <taxon>Imparidentia</taxon>
        <taxon>Neoheterodontei</taxon>
        <taxon>Myida</taxon>
        <taxon>Dreissenoidea</taxon>
        <taxon>Dreissenidae</taxon>
        <taxon>Dreissena</taxon>
    </lineage>
</organism>
<feature type="compositionally biased region" description="Basic and acidic residues" evidence="1">
    <location>
        <begin position="55"/>
        <end position="64"/>
    </location>
</feature>
<accession>A0A9D4N0U8</accession>
<name>A0A9D4N0U8_DREPO</name>
<reference evidence="2" key="1">
    <citation type="journal article" date="2019" name="bioRxiv">
        <title>The Genome of the Zebra Mussel, Dreissena polymorpha: A Resource for Invasive Species Research.</title>
        <authorList>
            <person name="McCartney M.A."/>
            <person name="Auch B."/>
            <person name="Kono T."/>
            <person name="Mallez S."/>
            <person name="Zhang Y."/>
            <person name="Obille A."/>
            <person name="Becker A."/>
            <person name="Abrahante J.E."/>
            <person name="Garbe J."/>
            <person name="Badalamenti J.P."/>
            <person name="Herman A."/>
            <person name="Mangelson H."/>
            <person name="Liachko I."/>
            <person name="Sullivan S."/>
            <person name="Sone E.D."/>
            <person name="Koren S."/>
            <person name="Silverstein K.A.T."/>
            <person name="Beckman K.B."/>
            <person name="Gohl D.M."/>
        </authorList>
    </citation>
    <scope>NUCLEOTIDE SEQUENCE</scope>
    <source>
        <strain evidence="2">Duluth1</strain>
        <tissue evidence="2">Whole animal</tissue>
    </source>
</reference>
<evidence type="ECO:0000313" key="3">
    <source>
        <dbReference type="Proteomes" id="UP000828390"/>
    </source>
</evidence>
<dbReference type="AlphaFoldDB" id="A0A9D4N0U8"/>
<keyword evidence="3" id="KW-1185">Reference proteome</keyword>
<protein>
    <submittedName>
        <fullName evidence="2">Uncharacterized protein</fullName>
    </submittedName>
</protein>
<dbReference type="Proteomes" id="UP000828390">
    <property type="component" value="Unassembled WGS sequence"/>
</dbReference>
<feature type="region of interest" description="Disordered" evidence="1">
    <location>
        <begin position="55"/>
        <end position="103"/>
    </location>
</feature>
<evidence type="ECO:0000256" key="1">
    <source>
        <dbReference type="SAM" id="MobiDB-lite"/>
    </source>
</evidence>
<gene>
    <name evidence="2" type="ORF">DPMN_011589</name>
</gene>
<proteinExistence type="predicted"/>
<evidence type="ECO:0000313" key="2">
    <source>
        <dbReference type="EMBL" id="KAH3887572.1"/>
    </source>
</evidence>